<sequence length="124" mass="13764">MPPTIDDVRTFIGQLPDAAAVAQVQEAAAQRLRAIDKAAFARIQSGRRARITPALRSKLLRGKTGTVQERNRTGTRAGFLLDEESTRQLRADPRNSHYRVPENVRRFRLPGSGVPLSCLELTES</sequence>
<dbReference type="AlphaFoldDB" id="A0AAU2HCV2"/>
<evidence type="ECO:0000313" key="1">
    <source>
        <dbReference type="EMBL" id="WTU38093.1"/>
    </source>
</evidence>
<dbReference type="EMBL" id="CP108253">
    <property type="protein sequence ID" value="WTU38093.1"/>
    <property type="molecule type" value="Genomic_DNA"/>
</dbReference>
<reference evidence="2" key="1">
    <citation type="submission" date="2022-10" db="EMBL/GenBank/DDBJ databases">
        <title>The complete genomes of actinobacterial strains from the NBC collection.</title>
        <authorList>
            <person name="Joergensen T.S."/>
            <person name="Alvarez Arevalo M."/>
            <person name="Sterndorff E.B."/>
            <person name="Faurdal D."/>
            <person name="Vuksanovic O."/>
            <person name="Mourched A.-S."/>
            <person name="Charusanti P."/>
            <person name="Shaw S."/>
            <person name="Blin K."/>
            <person name="Weber T."/>
        </authorList>
    </citation>
    <scope>NUCLEOTIDE SEQUENCE</scope>
    <source>
        <strain evidence="2">NBC_00060</strain>
    </source>
</reference>
<accession>A0AAU2HCV2</accession>
<evidence type="ECO:0008006" key="3">
    <source>
        <dbReference type="Google" id="ProtNLM"/>
    </source>
</evidence>
<dbReference type="EMBL" id="CP108253">
    <property type="protein sequence ID" value="WTU45266.1"/>
    <property type="molecule type" value="Genomic_DNA"/>
</dbReference>
<evidence type="ECO:0000313" key="2">
    <source>
        <dbReference type="EMBL" id="WTU45266.1"/>
    </source>
</evidence>
<organism evidence="2">
    <name type="scientific">Streptomyces sp. NBC_00060</name>
    <dbReference type="NCBI Taxonomy" id="2975636"/>
    <lineage>
        <taxon>Bacteria</taxon>
        <taxon>Bacillati</taxon>
        <taxon>Actinomycetota</taxon>
        <taxon>Actinomycetes</taxon>
        <taxon>Kitasatosporales</taxon>
        <taxon>Streptomycetaceae</taxon>
        <taxon>Streptomyces</taxon>
    </lineage>
</organism>
<proteinExistence type="predicted"/>
<gene>
    <name evidence="1" type="ORF">OHV25_00075</name>
    <name evidence="2" type="ORF">OHV25_39765</name>
</gene>
<protein>
    <recommendedName>
        <fullName evidence="3">HK97 gp10 family phage protein</fullName>
    </recommendedName>
</protein>
<name>A0AAU2HCV2_9ACTN</name>